<evidence type="ECO:0000313" key="1">
    <source>
        <dbReference type="EMBL" id="JAH54786.1"/>
    </source>
</evidence>
<dbReference type="EMBL" id="GBXM01053791">
    <property type="protein sequence ID" value="JAH54786.1"/>
    <property type="molecule type" value="Transcribed_RNA"/>
</dbReference>
<reference evidence="1" key="1">
    <citation type="submission" date="2014-11" db="EMBL/GenBank/DDBJ databases">
        <authorList>
            <person name="Amaro Gonzalez C."/>
        </authorList>
    </citation>
    <scope>NUCLEOTIDE SEQUENCE</scope>
</reference>
<accession>A0A0E9TMH4</accession>
<name>A0A0E9TMH4_ANGAN</name>
<sequence length="46" mass="5082">MLRKAPPRKDSPEGISPPSLVSIHLFLLIPSDQGSVTYQVIKVKTH</sequence>
<protein>
    <submittedName>
        <fullName evidence="1">Uncharacterized protein</fullName>
    </submittedName>
</protein>
<dbReference type="AlphaFoldDB" id="A0A0E9TMH4"/>
<reference evidence="1" key="2">
    <citation type="journal article" date="2015" name="Fish Shellfish Immunol.">
        <title>Early steps in the European eel (Anguilla anguilla)-Vibrio vulnificus interaction in the gills: Role of the RtxA13 toxin.</title>
        <authorList>
            <person name="Callol A."/>
            <person name="Pajuelo D."/>
            <person name="Ebbesson L."/>
            <person name="Teles M."/>
            <person name="MacKenzie S."/>
            <person name="Amaro C."/>
        </authorList>
    </citation>
    <scope>NUCLEOTIDE SEQUENCE</scope>
</reference>
<proteinExistence type="predicted"/>
<organism evidence="1">
    <name type="scientific">Anguilla anguilla</name>
    <name type="common">European freshwater eel</name>
    <name type="synonym">Muraena anguilla</name>
    <dbReference type="NCBI Taxonomy" id="7936"/>
    <lineage>
        <taxon>Eukaryota</taxon>
        <taxon>Metazoa</taxon>
        <taxon>Chordata</taxon>
        <taxon>Craniata</taxon>
        <taxon>Vertebrata</taxon>
        <taxon>Euteleostomi</taxon>
        <taxon>Actinopterygii</taxon>
        <taxon>Neopterygii</taxon>
        <taxon>Teleostei</taxon>
        <taxon>Anguilliformes</taxon>
        <taxon>Anguillidae</taxon>
        <taxon>Anguilla</taxon>
    </lineage>
</organism>